<organism evidence="2 3">
    <name type="scientific">Bacteroides uniformis</name>
    <dbReference type="NCBI Taxonomy" id="820"/>
    <lineage>
        <taxon>Bacteria</taxon>
        <taxon>Pseudomonadati</taxon>
        <taxon>Bacteroidota</taxon>
        <taxon>Bacteroidia</taxon>
        <taxon>Bacteroidales</taxon>
        <taxon>Bacteroidaceae</taxon>
        <taxon>Bacteroides</taxon>
    </lineage>
</organism>
<reference evidence="3 4" key="1">
    <citation type="journal article" date="2019" name="Nat. Med.">
        <title>A library of human gut bacterial isolates paired with longitudinal multiomics data enables mechanistic microbiome research.</title>
        <authorList>
            <person name="Poyet M."/>
            <person name="Groussin M."/>
            <person name="Gibbons S.M."/>
            <person name="Avila-Pacheco J."/>
            <person name="Jiang X."/>
            <person name="Kearney S.M."/>
            <person name="Perrotta A.R."/>
            <person name="Berdy B."/>
            <person name="Zhao S."/>
            <person name="Lieberman T.D."/>
            <person name="Swanson P.K."/>
            <person name="Smith M."/>
            <person name="Roesemann S."/>
            <person name="Alexander J.E."/>
            <person name="Rich S.A."/>
            <person name="Livny J."/>
            <person name="Vlamakis H."/>
            <person name="Clish C."/>
            <person name="Bullock K."/>
            <person name="Deik A."/>
            <person name="Scott J."/>
            <person name="Pierce K.A."/>
            <person name="Xavier R.J."/>
            <person name="Alm E.J."/>
        </authorList>
    </citation>
    <scope>NUCLEOTIDE SEQUENCE [LARGE SCALE GENOMIC DNA]</scope>
    <source>
        <strain evidence="1 4">BIOML-A19</strain>
        <strain evidence="2 3">BIOML-A6</strain>
    </source>
</reference>
<evidence type="ECO:0000313" key="4">
    <source>
        <dbReference type="Proteomes" id="UP000487221"/>
    </source>
</evidence>
<accession>A0A4Q5EB35</accession>
<gene>
    <name evidence="2" type="ORF">GAP41_08635</name>
    <name evidence="1" type="ORF">GAQ44_10640</name>
</gene>
<dbReference type="SUPFAM" id="SSF48452">
    <property type="entry name" value="TPR-like"/>
    <property type="match status" value="1"/>
</dbReference>
<name>A0A4Q5EB35_BACUN</name>
<proteinExistence type="predicted"/>
<dbReference type="EMBL" id="WCTM01000004">
    <property type="protein sequence ID" value="KAB4243961.1"/>
    <property type="molecule type" value="Genomic_DNA"/>
</dbReference>
<comment type="caution">
    <text evidence="2">The sequence shown here is derived from an EMBL/GenBank/DDBJ whole genome shotgun (WGS) entry which is preliminary data.</text>
</comment>
<dbReference type="Gene3D" id="1.25.40.390">
    <property type="match status" value="1"/>
</dbReference>
<evidence type="ECO:0000313" key="3">
    <source>
        <dbReference type="Proteomes" id="UP000431575"/>
    </source>
</evidence>
<evidence type="ECO:0000313" key="2">
    <source>
        <dbReference type="EMBL" id="KAB4243961.1"/>
    </source>
</evidence>
<dbReference type="AlphaFoldDB" id="A0A4Q5EB35"/>
<dbReference type="Proteomes" id="UP000487221">
    <property type="component" value="Unassembled WGS sequence"/>
</dbReference>
<dbReference type="EMBL" id="WCTY01000018">
    <property type="protein sequence ID" value="KAB4183630.1"/>
    <property type="molecule type" value="Genomic_DNA"/>
</dbReference>
<sequence length="312" mass="35009">MLGMSRLGFLLLLWVFFLPGIKVYGSSETSASVDRMSFNAHWNTPIESMNGTLNLADDYYLTDGTPVTDRNYGEMNNGVLDVTRPNAAHFANRDPRLYSTLFVRGMSWNGKGGEGNWYGGAAASLSMVYVMKYFDPKDTGNSWDNGQDFYVVRYNISIGDGIRPKETRAGMFSPSIHVAGPAKHVLVEHNIIHANAKPAANVDRTMITSDSWDGFADDTFFKQNTFYAAEASRFSMTSSTNNLFDGNWYIGTYQQLPADEKAHTVSETYQKEVLDVDRNGYEGLLMNNRMVCGVKGYFVDKEAIESFFDRCR</sequence>
<evidence type="ECO:0000313" key="1">
    <source>
        <dbReference type="EMBL" id="KAB4183630.1"/>
    </source>
</evidence>
<dbReference type="InterPro" id="IPR011990">
    <property type="entry name" value="TPR-like_helical_dom_sf"/>
</dbReference>
<dbReference type="Proteomes" id="UP000431575">
    <property type="component" value="Unassembled WGS sequence"/>
</dbReference>
<protein>
    <submittedName>
        <fullName evidence="2">RagB/SusD family nutrient uptake outer membrane protein</fullName>
    </submittedName>
</protein>